<dbReference type="InterPro" id="IPR017441">
    <property type="entry name" value="Protein_kinase_ATP_BS"/>
</dbReference>
<feature type="binding site" evidence="4">
    <location>
        <position position="333"/>
    </location>
    <ligand>
        <name>ATP</name>
        <dbReference type="ChEBI" id="CHEBI:30616"/>
    </ligand>
</feature>
<feature type="domain" description="Protein kinase" evidence="6">
    <location>
        <begin position="305"/>
        <end position="578"/>
    </location>
</feature>
<organism evidence="8 9">
    <name type="scientific">Aphanomyces euteiches</name>
    <dbReference type="NCBI Taxonomy" id="100861"/>
    <lineage>
        <taxon>Eukaryota</taxon>
        <taxon>Sar</taxon>
        <taxon>Stramenopiles</taxon>
        <taxon>Oomycota</taxon>
        <taxon>Saprolegniomycetes</taxon>
        <taxon>Saprolegniales</taxon>
        <taxon>Verrucalvaceae</taxon>
        <taxon>Aphanomyces</taxon>
    </lineage>
</organism>
<dbReference type="InterPro" id="IPR051681">
    <property type="entry name" value="Ser/Thr_Kinases-Pseudokinases"/>
</dbReference>
<evidence type="ECO:0000256" key="1">
    <source>
        <dbReference type="ARBA" id="ARBA00022527"/>
    </source>
</evidence>
<dbReference type="InterPro" id="IPR000719">
    <property type="entry name" value="Prot_kinase_dom"/>
</dbReference>
<sequence length="765" mass="86507">MATIANLTTTVPPVNNAAPSPGFDNTSYQWLQILYCITYGAMCMLSLALIVYLRHHRSTAYRGDTSAALKIVLPAFESLFWLTAIVTGVYTLFFILSSIFVWAPFDKKWFSELLPQGRQFIYFLITILFLQRSLTRHALVRTFIFALLLAVFPVVLTVLMDETEWSEYAKFTILNIVRAVYVAWYAWLFIRPVSRASPRTQREFYAYVIIYFATVYAYRTLFFYYDGDLGTAFVFVSAIYGSIAPLFIWRLLRADTEHWRGFSDRAIEIQQHFREAQGMQEIVSSQGLHVLLEMHRKDLIDFAHLQFDKQIGIGASAHVFRGHLHSSTQVAIKAYSPTEISQATIANFSKEAALCAVLKHPNIVLFYGMCICPPSICLVYELCRGSLDEALTNFRADYTEPSWPKLCYMLDAARAVAYLHSFTPPFIHRDIKPGNFLLDATNRVKLTDFGESRSMAGKMVEIEAKERTMTVLGTPDYMAPEVIDGKAGMAVYTETADIYSLAITLWDILHPSGDKYPTSNRNHLSVFRMVLDGQRPPIDPEVPQTLHDLLENAWNADPIFRPSAKMVVAVLEDLHEDLCGQITYSLSGSMAYLADHKKQAKNVRYFSGEDLVRCLIEHKYAFEVEEAIRLGNALMDAGCLHHTKHNLPFEGSATSTYTFDMHQLDMNKPIADSKVLNTNAELIDDSTAYAGTSLLGDNVGLCGCRKLGQGHVKPKLPRKKLFQRRKDDHHMLTVNLLQQNNEFGEFGTASTITSTPIMLTLDDLA</sequence>
<dbReference type="PROSITE" id="PS50011">
    <property type="entry name" value="PROTEIN_KINASE_DOM"/>
    <property type="match status" value="1"/>
</dbReference>
<dbReference type="AlphaFoldDB" id="A0A6G0XTN3"/>
<dbReference type="SUPFAM" id="SSF46785">
    <property type="entry name" value="Winged helix' DNA-binding domain"/>
    <property type="match status" value="1"/>
</dbReference>
<dbReference type="InterPro" id="IPR001245">
    <property type="entry name" value="Ser-Thr/Tyr_kinase_cat_dom"/>
</dbReference>
<keyword evidence="5" id="KW-0472">Membrane</keyword>
<evidence type="ECO:0000259" key="7">
    <source>
        <dbReference type="PROSITE" id="PS50186"/>
    </source>
</evidence>
<dbReference type="Pfam" id="PF07714">
    <property type="entry name" value="PK_Tyr_Ser-Thr"/>
    <property type="match status" value="1"/>
</dbReference>
<feature type="transmembrane region" description="Helical" evidence="5">
    <location>
        <begin position="231"/>
        <end position="252"/>
    </location>
</feature>
<dbReference type="PROSITE" id="PS00107">
    <property type="entry name" value="PROTEIN_KINASE_ATP"/>
    <property type="match status" value="1"/>
</dbReference>
<evidence type="ECO:0008006" key="10">
    <source>
        <dbReference type="Google" id="ProtNLM"/>
    </source>
</evidence>
<gene>
    <name evidence="8" type="ORF">Ae201684_001417</name>
</gene>
<evidence type="ECO:0000259" key="6">
    <source>
        <dbReference type="PROSITE" id="PS50011"/>
    </source>
</evidence>
<keyword evidence="9" id="KW-1185">Reference proteome</keyword>
<dbReference type="Gene3D" id="3.30.200.20">
    <property type="entry name" value="Phosphorylase Kinase, domain 1"/>
    <property type="match status" value="1"/>
</dbReference>
<accession>A0A6G0XTN3</accession>
<dbReference type="Proteomes" id="UP000481153">
    <property type="component" value="Unassembled WGS sequence"/>
</dbReference>
<dbReference type="PROSITE" id="PS00108">
    <property type="entry name" value="PROTEIN_KINASE_ST"/>
    <property type="match status" value="1"/>
</dbReference>
<keyword evidence="2 4" id="KW-0547">Nucleotide-binding</keyword>
<dbReference type="InterPro" id="IPR036388">
    <property type="entry name" value="WH-like_DNA-bd_sf"/>
</dbReference>
<dbReference type="SUPFAM" id="SSF56112">
    <property type="entry name" value="Protein kinase-like (PK-like)"/>
    <property type="match status" value="1"/>
</dbReference>
<dbReference type="GO" id="GO:0004674">
    <property type="term" value="F:protein serine/threonine kinase activity"/>
    <property type="evidence" value="ECO:0007669"/>
    <property type="project" value="TreeGrafter"/>
</dbReference>
<keyword evidence="1" id="KW-0723">Serine/threonine-protein kinase</keyword>
<keyword evidence="3 4" id="KW-0067">ATP-binding</keyword>
<dbReference type="Gene3D" id="1.10.510.10">
    <property type="entry name" value="Transferase(Phosphotransferase) domain 1"/>
    <property type="match status" value="1"/>
</dbReference>
<dbReference type="PANTHER" id="PTHR44329">
    <property type="entry name" value="SERINE/THREONINE-PROTEIN KINASE TNNI3K-RELATED"/>
    <property type="match status" value="1"/>
</dbReference>
<dbReference type="GO" id="GO:0005524">
    <property type="term" value="F:ATP binding"/>
    <property type="evidence" value="ECO:0007669"/>
    <property type="project" value="UniProtKB-UniRule"/>
</dbReference>
<dbReference type="InterPro" id="IPR011009">
    <property type="entry name" value="Kinase-like_dom_sf"/>
</dbReference>
<evidence type="ECO:0000313" key="9">
    <source>
        <dbReference type="Proteomes" id="UP000481153"/>
    </source>
</evidence>
<keyword evidence="5" id="KW-1133">Transmembrane helix</keyword>
<dbReference type="PANTHER" id="PTHR44329:SF289">
    <property type="entry name" value="SERINE_THREONINE-PROTEIN KINASE VIK"/>
    <property type="match status" value="1"/>
</dbReference>
<proteinExistence type="predicted"/>
<dbReference type="GO" id="GO:0035556">
    <property type="term" value="P:intracellular signal transduction"/>
    <property type="evidence" value="ECO:0007669"/>
    <property type="project" value="InterPro"/>
</dbReference>
<dbReference type="VEuPathDB" id="FungiDB:AeMF1_013062"/>
<keyword evidence="1" id="KW-0418">Kinase</keyword>
<dbReference type="InterPro" id="IPR008271">
    <property type="entry name" value="Ser/Thr_kinase_AS"/>
</dbReference>
<evidence type="ECO:0000256" key="5">
    <source>
        <dbReference type="SAM" id="Phobius"/>
    </source>
</evidence>
<dbReference type="EMBL" id="VJMJ01000012">
    <property type="protein sequence ID" value="KAF0743763.1"/>
    <property type="molecule type" value="Genomic_DNA"/>
</dbReference>
<dbReference type="SMART" id="SM00220">
    <property type="entry name" value="S_TKc"/>
    <property type="match status" value="1"/>
</dbReference>
<feature type="transmembrane region" description="Helical" evidence="5">
    <location>
        <begin position="142"/>
        <end position="160"/>
    </location>
</feature>
<dbReference type="InterPro" id="IPR036390">
    <property type="entry name" value="WH_DNA-bd_sf"/>
</dbReference>
<evidence type="ECO:0000256" key="3">
    <source>
        <dbReference type="ARBA" id="ARBA00022840"/>
    </source>
</evidence>
<evidence type="ECO:0000313" key="8">
    <source>
        <dbReference type="EMBL" id="KAF0743763.1"/>
    </source>
</evidence>
<comment type="caution">
    <text evidence="8">The sequence shown here is derived from an EMBL/GenBank/DDBJ whole genome shotgun (WGS) entry which is preliminary data.</text>
</comment>
<dbReference type="CDD" id="cd04371">
    <property type="entry name" value="DEP"/>
    <property type="match status" value="1"/>
</dbReference>
<evidence type="ECO:0000256" key="2">
    <source>
        <dbReference type="ARBA" id="ARBA00022741"/>
    </source>
</evidence>
<feature type="transmembrane region" description="Helical" evidence="5">
    <location>
        <begin position="79"/>
        <end position="103"/>
    </location>
</feature>
<dbReference type="InterPro" id="IPR000591">
    <property type="entry name" value="DEP_dom"/>
</dbReference>
<reference evidence="8 9" key="1">
    <citation type="submission" date="2019-07" db="EMBL/GenBank/DDBJ databases">
        <title>Genomics analysis of Aphanomyces spp. identifies a new class of oomycete effector associated with host adaptation.</title>
        <authorList>
            <person name="Gaulin E."/>
        </authorList>
    </citation>
    <scope>NUCLEOTIDE SEQUENCE [LARGE SCALE GENOMIC DNA]</scope>
    <source>
        <strain evidence="8 9">ATCC 201684</strain>
    </source>
</reference>
<feature type="domain" description="DEP" evidence="7">
    <location>
        <begin position="606"/>
        <end position="661"/>
    </location>
</feature>
<keyword evidence="5" id="KW-0812">Transmembrane</keyword>
<keyword evidence="1" id="KW-0808">Transferase</keyword>
<feature type="transmembrane region" description="Helical" evidence="5">
    <location>
        <begin position="204"/>
        <end position="225"/>
    </location>
</feature>
<dbReference type="Gene3D" id="1.10.10.10">
    <property type="entry name" value="Winged helix-like DNA-binding domain superfamily/Winged helix DNA-binding domain"/>
    <property type="match status" value="1"/>
</dbReference>
<dbReference type="PROSITE" id="PS50186">
    <property type="entry name" value="DEP"/>
    <property type="match status" value="1"/>
</dbReference>
<feature type="transmembrane region" description="Helical" evidence="5">
    <location>
        <begin position="172"/>
        <end position="192"/>
    </location>
</feature>
<protein>
    <recommendedName>
        <fullName evidence="10">Protein kinase domain-containing protein</fullName>
    </recommendedName>
</protein>
<name>A0A6G0XTN3_9STRA</name>
<feature type="transmembrane region" description="Helical" evidence="5">
    <location>
        <begin position="30"/>
        <end position="53"/>
    </location>
</feature>
<feature type="transmembrane region" description="Helical" evidence="5">
    <location>
        <begin position="109"/>
        <end position="130"/>
    </location>
</feature>
<evidence type="ECO:0000256" key="4">
    <source>
        <dbReference type="PROSITE-ProRule" id="PRU10141"/>
    </source>
</evidence>